<evidence type="ECO:0000313" key="1">
    <source>
        <dbReference type="Proteomes" id="UP000887580"/>
    </source>
</evidence>
<accession>A0AC35GUU9</accession>
<protein>
    <submittedName>
        <fullName evidence="2">Uncharacterized protein</fullName>
    </submittedName>
</protein>
<sequence>MESFYKAVELVEFDPSEIEALDEGIRRATASPIRRRDHGVELVSFTEEEEDALRKGWEGVRNFRNKAPQVQHTRVSSENYCIHYRANYAYYCIGSTYGREPLIRKVARFC</sequence>
<reference evidence="2" key="1">
    <citation type="submission" date="2022-11" db="UniProtKB">
        <authorList>
            <consortium name="WormBaseParasite"/>
        </authorList>
    </citation>
    <scope>IDENTIFICATION</scope>
</reference>
<proteinExistence type="predicted"/>
<dbReference type="Proteomes" id="UP000887580">
    <property type="component" value="Unplaced"/>
</dbReference>
<dbReference type="WBParaSite" id="PS1159_v2.g8979.t1">
    <property type="protein sequence ID" value="PS1159_v2.g8979.t1"/>
    <property type="gene ID" value="PS1159_v2.g8979"/>
</dbReference>
<organism evidence="1 2">
    <name type="scientific">Panagrolaimus sp. PS1159</name>
    <dbReference type="NCBI Taxonomy" id="55785"/>
    <lineage>
        <taxon>Eukaryota</taxon>
        <taxon>Metazoa</taxon>
        <taxon>Ecdysozoa</taxon>
        <taxon>Nematoda</taxon>
        <taxon>Chromadorea</taxon>
        <taxon>Rhabditida</taxon>
        <taxon>Tylenchina</taxon>
        <taxon>Panagrolaimomorpha</taxon>
        <taxon>Panagrolaimoidea</taxon>
        <taxon>Panagrolaimidae</taxon>
        <taxon>Panagrolaimus</taxon>
    </lineage>
</organism>
<evidence type="ECO:0000313" key="2">
    <source>
        <dbReference type="WBParaSite" id="PS1159_v2.g8979.t1"/>
    </source>
</evidence>
<name>A0AC35GUU9_9BILA</name>